<dbReference type="InterPro" id="IPR035940">
    <property type="entry name" value="CAP_sf"/>
</dbReference>
<evidence type="ECO:0000259" key="2">
    <source>
        <dbReference type="SMART" id="SM00198"/>
    </source>
</evidence>
<dbReference type="SMART" id="SM00198">
    <property type="entry name" value="SCP"/>
    <property type="match status" value="1"/>
</dbReference>
<feature type="chain" id="PRO_5024430402" evidence="1">
    <location>
        <begin position="17"/>
        <end position="252"/>
    </location>
</feature>
<dbReference type="Pfam" id="PF00188">
    <property type="entry name" value="CAP"/>
    <property type="match status" value="1"/>
</dbReference>
<name>A0A5K3ETB6_MESCO</name>
<dbReference type="InterPro" id="IPR014044">
    <property type="entry name" value="CAP_dom"/>
</dbReference>
<dbReference type="InterPro" id="IPR001283">
    <property type="entry name" value="CRISP-related"/>
</dbReference>
<dbReference type="Gene3D" id="3.40.33.10">
    <property type="entry name" value="CAP"/>
    <property type="match status" value="1"/>
</dbReference>
<reference evidence="3" key="1">
    <citation type="submission" date="2019-11" db="UniProtKB">
        <authorList>
            <consortium name="WormBaseParasite"/>
        </authorList>
    </citation>
    <scope>IDENTIFICATION</scope>
</reference>
<proteinExistence type="predicted"/>
<evidence type="ECO:0000313" key="3">
    <source>
        <dbReference type="WBParaSite" id="MCU_002543-RA"/>
    </source>
</evidence>
<feature type="domain" description="SCP" evidence="2">
    <location>
        <begin position="22"/>
        <end position="167"/>
    </location>
</feature>
<dbReference type="PANTHER" id="PTHR10334">
    <property type="entry name" value="CYSTEINE-RICH SECRETORY PROTEIN-RELATED"/>
    <property type="match status" value="1"/>
</dbReference>
<dbReference type="SUPFAM" id="SSF55797">
    <property type="entry name" value="PR-1-like"/>
    <property type="match status" value="1"/>
</dbReference>
<keyword evidence="1" id="KW-0732">Signal</keyword>
<evidence type="ECO:0000256" key="1">
    <source>
        <dbReference type="SAM" id="SignalP"/>
    </source>
</evidence>
<accession>A0A5K3ETB6</accession>
<protein>
    <submittedName>
        <fullName evidence="3">SCP domain-containing protein</fullName>
    </submittedName>
</protein>
<feature type="signal peptide" evidence="1">
    <location>
        <begin position="1"/>
        <end position="16"/>
    </location>
</feature>
<organism evidence="3">
    <name type="scientific">Mesocestoides corti</name>
    <name type="common">Flatworm</name>
    <dbReference type="NCBI Taxonomy" id="53468"/>
    <lineage>
        <taxon>Eukaryota</taxon>
        <taxon>Metazoa</taxon>
        <taxon>Spiralia</taxon>
        <taxon>Lophotrochozoa</taxon>
        <taxon>Platyhelminthes</taxon>
        <taxon>Cestoda</taxon>
        <taxon>Eucestoda</taxon>
        <taxon>Cyclophyllidea</taxon>
        <taxon>Mesocestoididae</taxon>
        <taxon>Mesocestoides</taxon>
    </lineage>
</organism>
<sequence>MWQFLLFLEISCCAVAENNTEQDRATIIEEHTSARGNVTPSASNMQLLRYSRYLETVALQWAAGCINQSANSTPLANHKNISVTWIYHKKRKPRYTEILFLFNNYNRNYFYENNSCIGDCRIYIQYVWANTTEVGCGIRRCNNSHVPAENPRYLVACAYYPAVTVQGLRPYANGSSCSACPDGFFCHRNQCTNDTSLLPNTTTTSTTTGAAINTTTDIGTSTSEATTTTSTLSQVLILGISSYSLFKLLTSP</sequence>
<dbReference type="AlphaFoldDB" id="A0A5K3ETB6"/>
<dbReference type="WBParaSite" id="MCU_002543-RA">
    <property type="protein sequence ID" value="MCU_002543-RA"/>
    <property type="gene ID" value="MCU_002543"/>
</dbReference>